<keyword evidence="3" id="KW-1185">Reference proteome</keyword>
<dbReference type="OrthoDB" id="3799138at2759"/>
<dbReference type="InterPro" id="IPR029063">
    <property type="entry name" value="SAM-dependent_MTases_sf"/>
</dbReference>
<dbReference type="InterPro" id="IPR013217">
    <property type="entry name" value="Methyltransf_12"/>
</dbReference>
<sequence length="87" mass="9996">YGCYTFLDIAFSFFPKAKQRSGNSFDPGYQIFNILQDPREQGFDADSYDLIIAANFIHSTLGLNKTPQNLHRHLRPRGRLVFIRAST</sequence>
<dbReference type="SUPFAM" id="SSF53335">
    <property type="entry name" value="S-adenosyl-L-methionine-dependent methyltransferases"/>
    <property type="match status" value="1"/>
</dbReference>
<feature type="domain" description="Methyltransferase type 12" evidence="1">
    <location>
        <begin position="4"/>
        <end position="80"/>
    </location>
</feature>
<evidence type="ECO:0000313" key="3">
    <source>
        <dbReference type="Proteomes" id="UP000800093"/>
    </source>
</evidence>
<name>A0A9P4KAN9_9PLEO</name>
<feature type="non-terminal residue" evidence="2">
    <location>
        <position position="1"/>
    </location>
</feature>
<protein>
    <recommendedName>
        <fullName evidence="1">Methyltransferase type 12 domain-containing protein</fullName>
    </recommendedName>
</protein>
<gene>
    <name evidence="2" type="ORF">CC78DRAFT_467757</name>
</gene>
<organism evidence="2 3">
    <name type="scientific">Lojkania enalia</name>
    <dbReference type="NCBI Taxonomy" id="147567"/>
    <lineage>
        <taxon>Eukaryota</taxon>
        <taxon>Fungi</taxon>
        <taxon>Dikarya</taxon>
        <taxon>Ascomycota</taxon>
        <taxon>Pezizomycotina</taxon>
        <taxon>Dothideomycetes</taxon>
        <taxon>Pleosporomycetidae</taxon>
        <taxon>Pleosporales</taxon>
        <taxon>Pleosporales incertae sedis</taxon>
        <taxon>Lojkania</taxon>
    </lineage>
</organism>
<comment type="caution">
    <text evidence="2">The sequence shown here is derived from an EMBL/GenBank/DDBJ whole genome shotgun (WGS) entry which is preliminary data.</text>
</comment>
<evidence type="ECO:0000313" key="2">
    <source>
        <dbReference type="EMBL" id="KAF2262564.1"/>
    </source>
</evidence>
<proteinExistence type="predicted"/>
<evidence type="ECO:0000259" key="1">
    <source>
        <dbReference type="Pfam" id="PF08242"/>
    </source>
</evidence>
<dbReference type="Gene3D" id="3.40.50.150">
    <property type="entry name" value="Vaccinia Virus protein VP39"/>
    <property type="match status" value="1"/>
</dbReference>
<reference evidence="3" key="1">
    <citation type="journal article" date="2020" name="Stud. Mycol.">
        <title>101 Dothideomycetes genomes: A test case for predicting lifestyles and emergence of pathogens.</title>
        <authorList>
            <person name="Haridas S."/>
            <person name="Albert R."/>
            <person name="Binder M."/>
            <person name="Bloem J."/>
            <person name="LaButti K."/>
            <person name="Salamov A."/>
            <person name="Andreopoulos B."/>
            <person name="Baker S."/>
            <person name="Barry K."/>
            <person name="Bills G."/>
            <person name="Bluhm B."/>
            <person name="Cannon C."/>
            <person name="Castanera R."/>
            <person name="Culley D."/>
            <person name="Daum C."/>
            <person name="Ezra D."/>
            <person name="Gonzalez J."/>
            <person name="Henrissat B."/>
            <person name="Kuo A."/>
            <person name="Liang C."/>
            <person name="Lipzen A."/>
            <person name="Lutzoni F."/>
            <person name="Magnuson J."/>
            <person name="Mondo S."/>
            <person name="Nolan M."/>
            <person name="Ohm R."/>
            <person name="Pangilinan J."/>
            <person name="Park H.-J."/>
            <person name="Ramirez L."/>
            <person name="Alfaro M."/>
            <person name="Sun H."/>
            <person name="Tritt A."/>
            <person name="Yoshinaga Y."/>
            <person name="Zwiers L.-H."/>
            <person name="Turgeon B."/>
            <person name="Goodwin S."/>
            <person name="Spatafora J."/>
            <person name="Crous P."/>
            <person name="Grigoriev I."/>
        </authorList>
    </citation>
    <scope>NUCLEOTIDE SEQUENCE [LARGE SCALE GENOMIC DNA]</scope>
    <source>
        <strain evidence="3">CBS 304.66</strain>
    </source>
</reference>
<dbReference type="AlphaFoldDB" id="A0A9P4KAN9"/>
<accession>A0A9P4KAN9</accession>
<dbReference type="Proteomes" id="UP000800093">
    <property type="component" value="Unassembled WGS sequence"/>
</dbReference>
<dbReference type="EMBL" id="ML986639">
    <property type="protein sequence ID" value="KAF2262564.1"/>
    <property type="molecule type" value="Genomic_DNA"/>
</dbReference>
<dbReference type="Pfam" id="PF08242">
    <property type="entry name" value="Methyltransf_12"/>
    <property type="match status" value="1"/>
</dbReference>